<accession>A0ABW3N2X7</accession>
<dbReference type="RefSeq" id="WP_386054567.1">
    <property type="nucleotide sequence ID" value="NZ_JBHTKH010000019.1"/>
</dbReference>
<reference evidence="2" key="1">
    <citation type="journal article" date="2019" name="Int. J. Syst. Evol. Microbiol.">
        <title>The Global Catalogue of Microorganisms (GCM) 10K type strain sequencing project: providing services to taxonomists for standard genome sequencing and annotation.</title>
        <authorList>
            <consortium name="The Broad Institute Genomics Platform"/>
            <consortium name="The Broad Institute Genome Sequencing Center for Infectious Disease"/>
            <person name="Wu L."/>
            <person name="Ma J."/>
        </authorList>
    </citation>
    <scope>NUCLEOTIDE SEQUENCE [LARGE SCALE GENOMIC DNA]</scope>
    <source>
        <strain evidence="2">CCUG 57508</strain>
    </source>
</reference>
<comment type="caution">
    <text evidence="1">The sequence shown here is derived from an EMBL/GenBank/DDBJ whole genome shotgun (WGS) entry which is preliminary data.</text>
</comment>
<proteinExistence type="predicted"/>
<protein>
    <submittedName>
        <fullName evidence="1">Uncharacterized protein</fullName>
    </submittedName>
</protein>
<evidence type="ECO:0000313" key="1">
    <source>
        <dbReference type="EMBL" id="MFD1056458.1"/>
    </source>
</evidence>
<evidence type="ECO:0000313" key="2">
    <source>
        <dbReference type="Proteomes" id="UP001597046"/>
    </source>
</evidence>
<dbReference type="EMBL" id="JBHTKH010000019">
    <property type="protein sequence ID" value="MFD1056458.1"/>
    <property type="molecule type" value="Genomic_DNA"/>
</dbReference>
<name>A0ABW3N2X7_9MICO</name>
<sequence length="46" mass="5437">MAKRNLKCLILGHKYSRMKLRGRTILTCKRCGDVDVVTHDFRNLQF</sequence>
<organism evidence="1 2">
    <name type="scientific">Terrabacter terrigena</name>
    <dbReference type="NCBI Taxonomy" id="574718"/>
    <lineage>
        <taxon>Bacteria</taxon>
        <taxon>Bacillati</taxon>
        <taxon>Actinomycetota</taxon>
        <taxon>Actinomycetes</taxon>
        <taxon>Micrococcales</taxon>
        <taxon>Intrasporangiaceae</taxon>
        <taxon>Terrabacter</taxon>
    </lineage>
</organism>
<gene>
    <name evidence="1" type="ORF">ACFQ2V_19270</name>
</gene>
<keyword evidence="2" id="KW-1185">Reference proteome</keyword>
<dbReference type="Proteomes" id="UP001597046">
    <property type="component" value="Unassembled WGS sequence"/>
</dbReference>